<proteinExistence type="predicted"/>
<dbReference type="Proteomes" id="UP001165101">
    <property type="component" value="Unassembled WGS sequence"/>
</dbReference>
<accession>A0ACB5TU88</accession>
<gene>
    <name evidence="1" type="ORF">Cboi01_000362700</name>
</gene>
<protein>
    <submittedName>
        <fullName evidence="1">Unnamed protein product</fullName>
    </submittedName>
</protein>
<organism evidence="1 2">
    <name type="scientific">Candida boidinii</name>
    <name type="common">Yeast</name>
    <dbReference type="NCBI Taxonomy" id="5477"/>
    <lineage>
        <taxon>Eukaryota</taxon>
        <taxon>Fungi</taxon>
        <taxon>Dikarya</taxon>
        <taxon>Ascomycota</taxon>
        <taxon>Saccharomycotina</taxon>
        <taxon>Pichiomycetes</taxon>
        <taxon>Pichiales</taxon>
        <taxon>Pichiaceae</taxon>
        <taxon>Ogataea</taxon>
        <taxon>Ogataea/Candida clade</taxon>
    </lineage>
</organism>
<dbReference type="EMBL" id="BSXV01002050">
    <property type="protein sequence ID" value="GME94726.1"/>
    <property type="molecule type" value="Genomic_DNA"/>
</dbReference>
<evidence type="ECO:0000313" key="1">
    <source>
        <dbReference type="EMBL" id="GME94726.1"/>
    </source>
</evidence>
<sequence length="108" mass="11519">MPAYVCFDVQQVPVAQLDRQAGRQAGRQGGQHITGQMICKMSLGLSPSRGLTPGQIWEDLAATSGTCLTTDSHPSTPTNQPDSQPALQPNGHATRQPALQPRESSLEI</sequence>
<evidence type="ECO:0000313" key="2">
    <source>
        <dbReference type="Proteomes" id="UP001165101"/>
    </source>
</evidence>
<reference evidence="1" key="1">
    <citation type="submission" date="2023-04" db="EMBL/GenBank/DDBJ databases">
        <title>Candida boidinii NBRC 1967.</title>
        <authorList>
            <person name="Ichikawa N."/>
            <person name="Sato H."/>
            <person name="Tonouchi N."/>
        </authorList>
    </citation>
    <scope>NUCLEOTIDE SEQUENCE</scope>
    <source>
        <strain evidence="1">NBRC 1967</strain>
    </source>
</reference>
<comment type="caution">
    <text evidence="1">The sequence shown here is derived from an EMBL/GenBank/DDBJ whole genome shotgun (WGS) entry which is preliminary data.</text>
</comment>
<name>A0ACB5TU88_CANBO</name>
<keyword evidence="2" id="KW-1185">Reference proteome</keyword>